<keyword evidence="8" id="KW-0511">Multifunctional enzyme</keyword>
<feature type="site" description="Involved in the stabilization of negative charge on the oxyanion by the formation of the oxyanion hole" evidence="8">
    <location>
        <position position="119"/>
    </location>
</feature>
<keyword evidence="4 8" id="KW-0028">Amino-acid biosynthesis</keyword>
<keyword evidence="3 8" id="KW-0055">Arginine biosynthesis</keyword>
<dbReference type="Gene3D" id="3.10.20.340">
    <property type="entry name" value="ArgJ beta chain, C-terminal domain"/>
    <property type="match status" value="1"/>
</dbReference>
<comment type="pathway">
    <text evidence="8">Amino-acid biosynthesis; L-arginine biosynthesis; L-ornithine and N-acetyl-L-glutamate from L-glutamate and N(2)-acetyl-L-ornithine (cyclic): step 1/1.</text>
</comment>
<evidence type="ECO:0000256" key="4">
    <source>
        <dbReference type="ARBA" id="ARBA00022605"/>
    </source>
</evidence>
<dbReference type="GO" id="GO:0006592">
    <property type="term" value="P:ornithine biosynthetic process"/>
    <property type="evidence" value="ECO:0007669"/>
    <property type="project" value="TreeGrafter"/>
</dbReference>
<dbReference type="PANTHER" id="PTHR23100:SF0">
    <property type="entry name" value="ARGININE BIOSYNTHESIS BIFUNCTIONAL PROTEIN ARGJ, MITOCHONDRIAL"/>
    <property type="match status" value="1"/>
</dbReference>
<dbReference type="CDD" id="cd02152">
    <property type="entry name" value="OAT"/>
    <property type="match status" value="1"/>
</dbReference>
<dbReference type="EC" id="2.3.1.35" evidence="8"/>
<dbReference type="EC" id="2.3.1.1" evidence="8"/>
<sequence length="400" mass="42322">MIQKINKAGVCAPLGFLASAVNADVKGKGKDKKDLCLLYSEVPFKTAAVFTANTFKAAPLRHAMELMKQGKEFQAVLVNSGNANACTGALGIENCETLAQAVADSLGIDPSKVLTGSTGTIGVQLPVDRMVSHIETLADELDDGNSDLFAEAIMTTDTFPKQAGVLVETANGAYVVAGVTKGAGMIAPNMATMLCYITTDAMVNDKNLQAALDHAVKGSFNSITVDNDMSTNDTVFLMANGMSGIIPDMDEFKEAVATVCLELAKMIVKDGEGATKFITVNVKNASTEEDAKKCAFLIANSPLVKTMFHGEDPNWGRLMACVGASGVKADESTTDLYFEDLLYAKGGLIIDPAMEPKAAAIMKQPEISITLDLNTGSESATVYTCDLSREYIAINADYRS</sequence>
<dbReference type="InterPro" id="IPR002813">
    <property type="entry name" value="Arg_biosynth_ArgJ"/>
</dbReference>
<dbReference type="PANTHER" id="PTHR23100">
    <property type="entry name" value="ARGININE BIOSYNTHESIS BIFUNCTIONAL PROTEIN ARGJ"/>
    <property type="match status" value="1"/>
</dbReference>
<feature type="binding site" evidence="8">
    <location>
        <position position="181"/>
    </location>
    <ligand>
        <name>substrate</name>
    </ligand>
</feature>
<dbReference type="FunFam" id="3.60.70.12:FF:000001">
    <property type="entry name" value="Arginine biosynthesis bifunctional protein ArgJ, chloroplastic"/>
    <property type="match status" value="1"/>
</dbReference>
<dbReference type="SUPFAM" id="SSF56266">
    <property type="entry name" value="DmpA/ArgJ-like"/>
    <property type="match status" value="1"/>
</dbReference>
<accession>A0A4R1K6U8</accession>
<keyword evidence="10" id="KW-1185">Reference proteome</keyword>
<dbReference type="Pfam" id="PF01960">
    <property type="entry name" value="ArgJ"/>
    <property type="match status" value="1"/>
</dbReference>
<dbReference type="RefSeq" id="WP_243640962.1">
    <property type="nucleotide sequence ID" value="NZ_SMGG01000005.1"/>
</dbReference>
<evidence type="ECO:0000256" key="3">
    <source>
        <dbReference type="ARBA" id="ARBA00022571"/>
    </source>
</evidence>
<name>A0A4R1K6U8_9BACT</name>
<dbReference type="Proteomes" id="UP000294614">
    <property type="component" value="Unassembled WGS sequence"/>
</dbReference>
<dbReference type="GO" id="GO:0005737">
    <property type="term" value="C:cytoplasm"/>
    <property type="evidence" value="ECO:0007669"/>
    <property type="project" value="UniProtKB-SubCell"/>
</dbReference>
<feature type="site" description="Cleavage; by autolysis" evidence="8">
    <location>
        <begin position="191"/>
        <end position="192"/>
    </location>
</feature>
<feature type="binding site" evidence="8">
    <location>
        <position position="395"/>
    </location>
    <ligand>
        <name>substrate</name>
    </ligand>
</feature>
<feature type="binding site" evidence="8">
    <location>
        <position position="155"/>
    </location>
    <ligand>
        <name>substrate</name>
    </ligand>
</feature>
<comment type="caution">
    <text evidence="9">The sequence shown here is derived from an EMBL/GenBank/DDBJ whole genome shotgun (WGS) entry which is preliminary data.</text>
</comment>
<dbReference type="GO" id="GO:0004358">
    <property type="term" value="F:L-glutamate N-acetyltransferase activity, acting on acetyl-L-ornithine as donor"/>
    <property type="evidence" value="ECO:0007669"/>
    <property type="project" value="UniProtKB-UniRule"/>
</dbReference>
<feature type="site" description="Involved in the stabilization of negative charge on the oxyanion by the formation of the oxyanion hole" evidence="8">
    <location>
        <position position="118"/>
    </location>
</feature>
<keyword evidence="5 8" id="KW-0808">Transferase</keyword>
<dbReference type="GO" id="GO:0006526">
    <property type="term" value="P:L-arginine biosynthetic process"/>
    <property type="evidence" value="ECO:0007669"/>
    <property type="project" value="UniProtKB-UniRule"/>
</dbReference>
<feature type="binding site" evidence="8">
    <location>
        <position position="400"/>
    </location>
    <ligand>
        <name>substrate</name>
    </ligand>
</feature>
<keyword evidence="7 8" id="KW-0012">Acyltransferase</keyword>
<dbReference type="GO" id="GO:0004042">
    <property type="term" value="F:L-glutamate N-acetyltransferase activity"/>
    <property type="evidence" value="ECO:0007669"/>
    <property type="project" value="UniProtKB-UniRule"/>
</dbReference>
<comment type="similarity">
    <text evidence="1 8">Belongs to the ArgJ family.</text>
</comment>
<dbReference type="InterPro" id="IPR042195">
    <property type="entry name" value="ArgJ_beta_C"/>
</dbReference>
<dbReference type="UniPathway" id="UPA00068">
    <property type="reaction ID" value="UER00106"/>
</dbReference>
<feature type="chain" id="PRO_5023333145" description="Arginine biosynthesis bifunctional protein ArgJ beta chain" evidence="8">
    <location>
        <begin position="192"/>
        <end position="400"/>
    </location>
</feature>
<comment type="function">
    <text evidence="8">Catalyzes two activities which are involved in the cyclic version of arginine biosynthesis: the synthesis of N-acetylglutamate from glutamate and acetyl-CoA as the acetyl donor, and of ornithine by transacetylation between N(2)-acetylornithine and glutamate.</text>
</comment>
<feature type="binding site" evidence="8">
    <location>
        <position position="192"/>
    </location>
    <ligand>
        <name>substrate</name>
    </ligand>
</feature>
<dbReference type="AlphaFoldDB" id="A0A4R1K6U8"/>
<evidence type="ECO:0000256" key="7">
    <source>
        <dbReference type="ARBA" id="ARBA00023315"/>
    </source>
</evidence>
<comment type="subcellular location">
    <subcellularLocation>
        <location evidence="8">Cytoplasm</location>
    </subcellularLocation>
</comment>
<comment type="subunit">
    <text evidence="2 8">Heterotetramer of two alpha and two beta chains.</text>
</comment>
<comment type="catalytic activity">
    <reaction evidence="8">
        <text>L-glutamate + acetyl-CoA = N-acetyl-L-glutamate + CoA + H(+)</text>
        <dbReference type="Rhea" id="RHEA:24292"/>
        <dbReference type="ChEBI" id="CHEBI:15378"/>
        <dbReference type="ChEBI" id="CHEBI:29985"/>
        <dbReference type="ChEBI" id="CHEBI:44337"/>
        <dbReference type="ChEBI" id="CHEBI:57287"/>
        <dbReference type="ChEBI" id="CHEBI:57288"/>
        <dbReference type="EC" id="2.3.1.1"/>
    </reaction>
</comment>
<dbReference type="Gene3D" id="3.60.70.12">
    <property type="entry name" value="L-amino peptidase D-ALA esterase/amidase"/>
    <property type="match status" value="1"/>
</dbReference>
<feature type="active site" description="Nucleophile" evidence="8">
    <location>
        <position position="192"/>
    </location>
</feature>
<dbReference type="NCBIfam" id="TIGR00120">
    <property type="entry name" value="ArgJ"/>
    <property type="match status" value="1"/>
</dbReference>
<dbReference type="HAMAP" id="MF_01106">
    <property type="entry name" value="ArgJ"/>
    <property type="match status" value="1"/>
</dbReference>
<evidence type="ECO:0000313" key="10">
    <source>
        <dbReference type="Proteomes" id="UP000294614"/>
    </source>
</evidence>
<dbReference type="InterPro" id="IPR016117">
    <property type="entry name" value="ArgJ-like_dom_sf"/>
</dbReference>
<gene>
    <name evidence="8" type="primary">argJ</name>
    <name evidence="9" type="ORF">C8D98_2148</name>
</gene>
<dbReference type="NCBIfam" id="NF003802">
    <property type="entry name" value="PRK05388.1"/>
    <property type="match status" value="1"/>
</dbReference>
<proteinExistence type="inferred from homology"/>
<comment type="pathway">
    <text evidence="8">Amino-acid biosynthesis; L-arginine biosynthesis; N(2)-acetyl-L-ornithine from L-glutamate: step 1/4.</text>
</comment>
<comment type="catalytic activity">
    <reaction evidence="8">
        <text>N(2)-acetyl-L-ornithine + L-glutamate = N-acetyl-L-glutamate + L-ornithine</text>
        <dbReference type="Rhea" id="RHEA:15349"/>
        <dbReference type="ChEBI" id="CHEBI:29985"/>
        <dbReference type="ChEBI" id="CHEBI:44337"/>
        <dbReference type="ChEBI" id="CHEBI:46911"/>
        <dbReference type="ChEBI" id="CHEBI:57805"/>
        <dbReference type="EC" id="2.3.1.35"/>
    </reaction>
</comment>
<feature type="chain" id="PRO_5023333146" description="Arginine biosynthesis bifunctional protein ArgJ alpha chain" evidence="8">
    <location>
        <begin position="1"/>
        <end position="191"/>
    </location>
</feature>
<keyword evidence="8" id="KW-0963">Cytoplasm</keyword>
<evidence type="ECO:0000256" key="8">
    <source>
        <dbReference type="HAMAP-Rule" id="MF_01106"/>
    </source>
</evidence>
<reference evidence="9 10" key="1">
    <citation type="submission" date="2019-03" db="EMBL/GenBank/DDBJ databases">
        <title>Genomic Encyclopedia of Type Strains, Phase IV (KMG-IV): sequencing the most valuable type-strain genomes for metagenomic binning, comparative biology and taxonomic classification.</title>
        <authorList>
            <person name="Goeker M."/>
        </authorList>
    </citation>
    <scope>NUCLEOTIDE SEQUENCE [LARGE SCALE GENOMIC DNA]</scope>
    <source>
        <strain evidence="9 10">DSM 24984</strain>
    </source>
</reference>
<keyword evidence="6 8" id="KW-0068">Autocatalytic cleavage</keyword>
<evidence type="ECO:0000313" key="9">
    <source>
        <dbReference type="EMBL" id="TCK59976.1"/>
    </source>
</evidence>
<evidence type="ECO:0000256" key="6">
    <source>
        <dbReference type="ARBA" id="ARBA00022813"/>
    </source>
</evidence>
<evidence type="ECO:0000256" key="5">
    <source>
        <dbReference type="ARBA" id="ARBA00022679"/>
    </source>
</evidence>
<protein>
    <recommendedName>
        <fullName evidence="8">Arginine biosynthesis bifunctional protein ArgJ</fullName>
    </recommendedName>
    <domain>
        <recommendedName>
            <fullName evidence="8">Glutamate N-acetyltransferase</fullName>
            <ecNumber evidence="8">2.3.1.35</ecNumber>
        </recommendedName>
        <alternativeName>
            <fullName evidence="8">Ornithine acetyltransferase</fullName>
            <shortName evidence="8">OATase</shortName>
        </alternativeName>
        <alternativeName>
            <fullName evidence="8">Ornithine transacetylase</fullName>
        </alternativeName>
    </domain>
    <domain>
        <recommendedName>
            <fullName evidence="8">Amino-acid acetyltransferase</fullName>
            <ecNumber evidence="8">2.3.1.1</ecNumber>
        </recommendedName>
        <alternativeName>
            <fullName evidence="8">N-acetylglutamate synthase</fullName>
            <shortName evidence="8">AGSase</shortName>
        </alternativeName>
    </domain>
    <component>
        <recommendedName>
            <fullName evidence="8">Arginine biosynthesis bifunctional protein ArgJ alpha chain</fullName>
        </recommendedName>
    </component>
    <component>
        <recommendedName>
            <fullName evidence="8">Arginine biosynthesis bifunctional protein ArgJ beta chain</fullName>
        </recommendedName>
    </component>
</protein>
<organism evidence="9 10">
    <name type="scientific">Seleniivibrio woodruffii</name>
    <dbReference type="NCBI Taxonomy" id="1078050"/>
    <lineage>
        <taxon>Bacteria</taxon>
        <taxon>Pseudomonadati</taxon>
        <taxon>Deferribacterota</taxon>
        <taxon>Deferribacteres</taxon>
        <taxon>Deferribacterales</taxon>
        <taxon>Geovibrionaceae</taxon>
        <taxon>Seleniivibrio</taxon>
    </lineage>
</organism>
<evidence type="ECO:0000256" key="2">
    <source>
        <dbReference type="ARBA" id="ARBA00011475"/>
    </source>
</evidence>
<feature type="binding site" evidence="8">
    <location>
        <position position="272"/>
    </location>
    <ligand>
        <name>substrate</name>
    </ligand>
</feature>
<dbReference type="EMBL" id="SMGG01000005">
    <property type="protein sequence ID" value="TCK59976.1"/>
    <property type="molecule type" value="Genomic_DNA"/>
</dbReference>
<evidence type="ECO:0000256" key="1">
    <source>
        <dbReference type="ARBA" id="ARBA00006774"/>
    </source>
</evidence>